<protein>
    <recommendedName>
        <fullName evidence="1">HAT C-terminal dimerisation domain-containing protein</fullName>
    </recommendedName>
</protein>
<feature type="non-terminal residue" evidence="2">
    <location>
        <position position="50"/>
    </location>
</feature>
<dbReference type="OrthoDB" id="4961408at2759"/>
<sequence length="50" mass="5634">LAIMALDCCSAPPMSDEPERVFSGAAQLITNRRNRLDVETINHMECLKSW</sequence>
<keyword evidence="3" id="KW-1185">Reference proteome</keyword>
<evidence type="ECO:0000313" key="3">
    <source>
        <dbReference type="Proteomes" id="UP000275078"/>
    </source>
</evidence>
<dbReference type="SUPFAM" id="SSF53098">
    <property type="entry name" value="Ribonuclease H-like"/>
    <property type="match status" value="1"/>
</dbReference>
<dbReference type="GO" id="GO:0046983">
    <property type="term" value="F:protein dimerization activity"/>
    <property type="evidence" value="ECO:0007669"/>
    <property type="project" value="InterPro"/>
</dbReference>
<accession>A0A3N4HAR5</accession>
<feature type="non-terminal residue" evidence="2">
    <location>
        <position position="1"/>
    </location>
</feature>
<reference evidence="2 3" key="1">
    <citation type="journal article" date="2018" name="Nat. Ecol. Evol.">
        <title>Pezizomycetes genomes reveal the molecular basis of ectomycorrhizal truffle lifestyle.</title>
        <authorList>
            <person name="Murat C."/>
            <person name="Payen T."/>
            <person name="Noel B."/>
            <person name="Kuo A."/>
            <person name="Morin E."/>
            <person name="Chen J."/>
            <person name="Kohler A."/>
            <person name="Krizsan K."/>
            <person name="Balestrini R."/>
            <person name="Da Silva C."/>
            <person name="Montanini B."/>
            <person name="Hainaut M."/>
            <person name="Levati E."/>
            <person name="Barry K.W."/>
            <person name="Belfiori B."/>
            <person name="Cichocki N."/>
            <person name="Clum A."/>
            <person name="Dockter R.B."/>
            <person name="Fauchery L."/>
            <person name="Guy J."/>
            <person name="Iotti M."/>
            <person name="Le Tacon F."/>
            <person name="Lindquist E.A."/>
            <person name="Lipzen A."/>
            <person name="Malagnac F."/>
            <person name="Mello A."/>
            <person name="Molinier V."/>
            <person name="Miyauchi S."/>
            <person name="Poulain J."/>
            <person name="Riccioni C."/>
            <person name="Rubini A."/>
            <person name="Sitrit Y."/>
            <person name="Splivallo R."/>
            <person name="Traeger S."/>
            <person name="Wang M."/>
            <person name="Zifcakova L."/>
            <person name="Wipf D."/>
            <person name="Zambonelli A."/>
            <person name="Paolocci F."/>
            <person name="Nowrousian M."/>
            <person name="Ottonello S."/>
            <person name="Baldrian P."/>
            <person name="Spatafora J.W."/>
            <person name="Henrissat B."/>
            <person name="Nagy L.G."/>
            <person name="Aury J.M."/>
            <person name="Wincker P."/>
            <person name="Grigoriev I.V."/>
            <person name="Bonfante P."/>
            <person name="Martin F.M."/>
        </authorList>
    </citation>
    <scope>NUCLEOTIDE SEQUENCE [LARGE SCALE GENOMIC DNA]</scope>
    <source>
        <strain evidence="2 3">RN42</strain>
    </source>
</reference>
<dbReference type="Pfam" id="PF05699">
    <property type="entry name" value="Dimer_Tnp_hAT"/>
    <property type="match status" value="1"/>
</dbReference>
<dbReference type="AlphaFoldDB" id="A0A3N4HAR5"/>
<dbReference type="InterPro" id="IPR008906">
    <property type="entry name" value="HATC_C_dom"/>
</dbReference>
<dbReference type="EMBL" id="ML119915">
    <property type="protein sequence ID" value="RPA71593.1"/>
    <property type="molecule type" value="Genomic_DNA"/>
</dbReference>
<proteinExistence type="predicted"/>
<dbReference type="InterPro" id="IPR012337">
    <property type="entry name" value="RNaseH-like_sf"/>
</dbReference>
<evidence type="ECO:0000259" key="1">
    <source>
        <dbReference type="Pfam" id="PF05699"/>
    </source>
</evidence>
<name>A0A3N4HAR5_ASCIM</name>
<feature type="domain" description="HAT C-terminal dimerisation" evidence="1">
    <location>
        <begin position="1"/>
        <end position="50"/>
    </location>
</feature>
<evidence type="ECO:0000313" key="2">
    <source>
        <dbReference type="EMBL" id="RPA71593.1"/>
    </source>
</evidence>
<organism evidence="2 3">
    <name type="scientific">Ascobolus immersus RN42</name>
    <dbReference type="NCBI Taxonomy" id="1160509"/>
    <lineage>
        <taxon>Eukaryota</taxon>
        <taxon>Fungi</taxon>
        <taxon>Dikarya</taxon>
        <taxon>Ascomycota</taxon>
        <taxon>Pezizomycotina</taxon>
        <taxon>Pezizomycetes</taxon>
        <taxon>Pezizales</taxon>
        <taxon>Ascobolaceae</taxon>
        <taxon>Ascobolus</taxon>
    </lineage>
</organism>
<dbReference type="Proteomes" id="UP000275078">
    <property type="component" value="Unassembled WGS sequence"/>
</dbReference>
<gene>
    <name evidence="2" type="ORF">BJ508DRAFT_192812</name>
</gene>